<dbReference type="GO" id="GO:0006351">
    <property type="term" value="P:DNA-templated transcription"/>
    <property type="evidence" value="ECO:0007669"/>
    <property type="project" value="TreeGrafter"/>
</dbReference>
<accession>A0A2W4QTY3</accession>
<sequence>MTTTMVHVRVDGQVKAQAAETLATMGLSVSDAVRMMLVRVASDKAMPFDINMPNAETISAMRELDEGRGKSFNSIEALMADLNADD</sequence>
<dbReference type="GO" id="GO:0006355">
    <property type="term" value="P:regulation of DNA-templated transcription"/>
    <property type="evidence" value="ECO:0007669"/>
    <property type="project" value="InterPro"/>
</dbReference>
<dbReference type="PIRSF" id="PIRSF003108">
    <property type="entry name" value="DinJ"/>
    <property type="match status" value="1"/>
</dbReference>
<dbReference type="InterPro" id="IPR013321">
    <property type="entry name" value="Arc_rbn_hlx_hlx"/>
</dbReference>
<dbReference type="PANTHER" id="PTHR38781:SF1">
    <property type="entry name" value="ANTITOXIN DINJ-RELATED"/>
    <property type="match status" value="1"/>
</dbReference>
<comment type="caution">
    <text evidence="3">The sequence shown here is derived from an EMBL/GenBank/DDBJ whole genome shotgun (WGS) entry which is preliminary data.</text>
</comment>
<dbReference type="Gene3D" id="1.10.1220.10">
    <property type="entry name" value="Met repressor-like"/>
    <property type="match status" value="1"/>
</dbReference>
<protein>
    <submittedName>
        <fullName evidence="3">Type II toxin-antitoxin system antitoxin, RelB/DinJ family</fullName>
    </submittedName>
</protein>
<reference evidence="3 4" key="1">
    <citation type="journal article" date="2018" name="Aquat. Microb. Ecol.">
        <title>Gammaproteobacterial methanotrophs dominate.</title>
        <authorList>
            <person name="Rissanen A.J."/>
            <person name="Saarenheimo J."/>
            <person name="Tiirola M."/>
            <person name="Peura S."/>
            <person name="Aalto S.L."/>
            <person name="Karvinen A."/>
            <person name="Nykanen H."/>
        </authorList>
    </citation>
    <scope>NUCLEOTIDE SEQUENCE [LARGE SCALE GENOMIC DNA]</scope>
    <source>
        <strain evidence="3">AMbin10</strain>
    </source>
</reference>
<gene>
    <name evidence="3" type="ORF">DM484_18625</name>
</gene>
<comment type="similarity">
    <text evidence="1">Belongs to the RelB/DinJ antitoxin family.</text>
</comment>
<dbReference type="PANTHER" id="PTHR38781">
    <property type="entry name" value="ANTITOXIN DINJ-RELATED"/>
    <property type="match status" value="1"/>
</dbReference>
<dbReference type="InterPro" id="IPR007337">
    <property type="entry name" value="RelB/DinJ"/>
</dbReference>
<dbReference type="AlphaFoldDB" id="A0A2W4QTY3"/>
<dbReference type="EMBL" id="QJPH01000383">
    <property type="protein sequence ID" value="PZN75521.1"/>
    <property type="molecule type" value="Genomic_DNA"/>
</dbReference>
<organism evidence="3 4">
    <name type="scientific">Candidatus Methylumidiphilus alinenensis</name>
    <dbReference type="NCBI Taxonomy" id="2202197"/>
    <lineage>
        <taxon>Bacteria</taxon>
        <taxon>Pseudomonadati</taxon>
        <taxon>Pseudomonadota</taxon>
        <taxon>Gammaproteobacteria</taxon>
        <taxon>Methylococcales</taxon>
        <taxon>Candidatus Methylumidiphilus</taxon>
    </lineage>
</organism>
<dbReference type="Pfam" id="PF04221">
    <property type="entry name" value="RelB"/>
    <property type="match status" value="1"/>
</dbReference>
<keyword evidence="2" id="KW-1277">Toxin-antitoxin system</keyword>
<dbReference type="GO" id="GO:0044010">
    <property type="term" value="P:single-species biofilm formation"/>
    <property type="evidence" value="ECO:0007669"/>
    <property type="project" value="InterPro"/>
</dbReference>
<proteinExistence type="inferred from homology"/>
<dbReference type="Proteomes" id="UP000249396">
    <property type="component" value="Unassembled WGS sequence"/>
</dbReference>
<dbReference type="GO" id="GO:0015643">
    <property type="term" value="F:toxic substance binding"/>
    <property type="evidence" value="ECO:0007669"/>
    <property type="project" value="InterPro"/>
</dbReference>
<dbReference type="InterPro" id="IPR026262">
    <property type="entry name" value="DinJ"/>
</dbReference>
<dbReference type="NCBIfam" id="TIGR02384">
    <property type="entry name" value="RelB_DinJ"/>
    <property type="match status" value="1"/>
</dbReference>
<evidence type="ECO:0000313" key="4">
    <source>
        <dbReference type="Proteomes" id="UP000249396"/>
    </source>
</evidence>
<evidence type="ECO:0000313" key="3">
    <source>
        <dbReference type="EMBL" id="PZN75521.1"/>
    </source>
</evidence>
<name>A0A2W4QTY3_9GAMM</name>
<evidence type="ECO:0000256" key="2">
    <source>
        <dbReference type="ARBA" id="ARBA00022649"/>
    </source>
</evidence>
<evidence type="ECO:0000256" key="1">
    <source>
        <dbReference type="ARBA" id="ARBA00010562"/>
    </source>
</evidence>
<dbReference type="GO" id="GO:0000987">
    <property type="term" value="F:cis-regulatory region sequence-specific DNA binding"/>
    <property type="evidence" value="ECO:0007669"/>
    <property type="project" value="InterPro"/>
</dbReference>